<evidence type="ECO:0000256" key="2">
    <source>
        <dbReference type="SAM" id="SignalP"/>
    </source>
</evidence>
<feature type="region of interest" description="Disordered" evidence="1">
    <location>
        <begin position="39"/>
        <end position="209"/>
    </location>
</feature>
<keyword evidence="2" id="KW-0732">Signal</keyword>
<accession>W2Y727</accession>
<evidence type="ECO:0000313" key="4">
    <source>
        <dbReference type="Proteomes" id="UP000018948"/>
    </source>
</evidence>
<feature type="compositionally biased region" description="Basic and acidic residues" evidence="1">
    <location>
        <begin position="200"/>
        <end position="209"/>
    </location>
</feature>
<dbReference type="EMBL" id="ANIY01004202">
    <property type="protein sequence ID" value="ETP30900.1"/>
    <property type="molecule type" value="Genomic_DNA"/>
</dbReference>
<gene>
    <name evidence="3" type="ORF">F442_20156</name>
</gene>
<protein>
    <recommendedName>
        <fullName evidence="5">RxLR effector protein</fullName>
    </recommendedName>
</protein>
<sequence length="209" mass="21836">MKISTPILATMALLAMAAFSVPGALAEQSIVTSITDSSLHASQPVDDEKASWAPIRALKVKDLPQQQGKHDNGNPQHHHQHPNKNAAKQGHHRALGQGPVATPASTTTSNTNVTPAPTKPKPTPAATTTKATPAPTKPKTVAPCHTTPKPKATPASTKSTPTPTNVKPNVTPCPTKPTPTATKPNTATSTSSDVQQKTRNLRDGQAKHQ</sequence>
<feature type="compositionally biased region" description="Low complexity" evidence="1">
    <location>
        <begin position="124"/>
        <end position="192"/>
    </location>
</feature>
<feature type="compositionally biased region" description="Low complexity" evidence="1">
    <location>
        <begin position="99"/>
        <end position="116"/>
    </location>
</feature>
<evidence type="ECO:0000313" key="3">
    <source>
        <dbReference type="EMBL" id="ETP30900.1"/>
    </source>
</evidence>
<dbReference type="AlphaFoldDB" id="W2Y727"/>
<dbReference type="Proteomes" id="UP000018948">
    <property type="component" value="Unassembled WGS sequence"/>
</dbReference>
<dbReference type="OrthoDB" id="113682at2759"/>
<evidence type="ECO:0008006" key="5">
    <source>
        <dbReference type="Google" id="ProtNLM"/>
    </source>
</evidence>
<name>W2Y727_PHYNI</name>
<feature type="chain" id="PRO_5004829663" description="RxLR effector protein" evidence="2">
    <location>
        <begin position="27"/>
        <end position="209"/>
    </location>
</feature>
<dbReference type="PRINTS" id="PR01217">
    <property type="entry name" value="PRICHEXTENSN"/>
</dbReference>
<evidence type="ECO:0000256" key="1">
    <source>
        <dbReference type="SAM" id="MobiDB-lite"/>
    </source>
</evidence>
<feature type="signal peptide" evidence="2">
    <location>
        <begin position="1"/>
        <end position="26"/>
    </location>
</feature>
<comment type="caution">
    <text evidence="3">The sequence shown here is derived from an EMBL/GenBank/DDBJ whole genome shotgun (WGS) entry which is preliminary data.</text>
</comment>
<organism evidence="3 4">
    <name type="scientific">Phytophthora nicotianae P10297</name>
    <dbReference type="NCBI Taxonomy" id="1317064"/>
    <lineage>
        <taxon>Eukaryota</taxon>
        <taxon>Sar</taxon>
        <taxon>Stramenopiles</taxon>
        <taxon>Oomycota</taxon>
        <taxon>Peronosporomycetes</taxon>
        <taxon>Peronosporales</taxon>
        <taxon>Peronosporaceae</taxon>
        <taxon>Phytophthora</taxon>
    </lineage>
</organism>
<proteinExistence type="predicted"/>
<reference evidence="3 4" key="1">
    <citation type="submission" date="2013-11" db="EMBL/GenBank/DDBJ databases">
        <title>The Genome Sequence of Phytophthora parasitica P10297.</title>
        <authorList>
            <consortium name="The Broad Institute Genomics Platform"/>
            <person name="Russ C."/>
            <person name="Tyler B."/>
            <person name="Panabieres F."/>
            <person name="Shan W."/>
            <person name="Tripathy S."/>
            <person name="Grunwald N."/>
            <person name="Machado M."/>
            <person name="Johnson C.S."/>
            <person name="Walker B."/>
            <person name="Young S.K."/>
            <person name="Zeng Q."/>
            <person name="Gargeya S."/>
            <person name="Fitzgerald M."/>
            <person name="Haas B."/>
            <person name="Abouelleil A."/>
            <person name="Allen A.W."/>
            <person name="Alvarado L."/>
            <person name="Arachchi H.M."/>
            <person name="Berlin A.M."/>
            <person name="Chapman S.B."/>
            <person name="Gainer-Dewar J."/>
            <person name="Goldberg J."/>
            <person name="Griggs A."/>
            <person name="Gujja S."/>
            <person name="Hansen M."/>
            <person name="Howarth C."/>
            <person name="Imamovic A."/>
            <person name="Ireland A."/>
            <person name="Larimer J."/>
            <person name="McCowan C."/>
            <person name="Murphy C."/>
            <person name="Pearson M."/>
            <person name="Poon T.W."/>
            <person name="Priest M."/>
            <person name="Roberts A."/>
            <person name="Saif S."/>
            <person name="Shea T."/>
            <person name="Sisk P."/>
            <person name="Sykes S."/>
            <person name="Wortman J."/>
            <person name="Nusbaum C."/>
            <person name="Birren B."/>
        </authorList>
    </citation>
    <scope>NUCLEOTIDE SEQUENCE [LARGE SCALE GENOMIC DNA]</scope>
    <source>
        <strain evidence="3 4">P10297</strain>
    </source>
</reference>